<dbReference type="AlphaFoldDB" id="A0A0V8HJR3"/>
<accession>A0A0V8HJR3</accession>
<dbReference type="GO" id="GO:0005840">
    <property type="term" value="C:ribosome"/>
    <property type="evidence" value="ECO:0007669"/>
    <property type="project" value="UniProtKB-KW"/>
</dbReference>
<dbReference type="GO" id="GO:0016747">
    <property type="term" value="F:acyltransferase activity, transferring groups other than amino-acyl groups"/>
    <property type="evidence" value="ECO:0007669"/>
    <property type="project" value="InterPro"/>
</dbReference>
<dbReference type="CDD" id="cd04301">
    <property type="entry name" value="NAT_SF"/>
    <property type="match status" value="1"/>
</dbReference>
<dbReference type="OrthoDB" id="9788755at2"/>
<proteinExistence type="predicted"/>
<dbReference type="InterPro" id="IPR000182">
    <property type="entry name" value="GNAT_dom"/>
</dbReference>
<organism evidence="2 3">
    <name type="scientific">[Bacillus] enclensis</name>
    <dbReference type="NCBI Taxonomy" id="1402860"/>
    <lineage>
        <taxon>Bacteria</taxon>
        <taxon>Bacillati</taxon>
        <taxon>Bacillota</taxon>
        <taxon>Bacilli</taxon>
        <taxon>Bacillales</taxon>
        <taxon>Bacillaceae</taxon>
        <taxon>Rossellomorea</taxon>
    </lineage>
</organism>
<dbReference type="InterPro" id="IPR016181">
    <property type="entry name" value="Acyl_CoA_acyltransferase"/>
</dbReference>
<keyword evidence="2" id="KW-0687">Ribonucleoprotein</keyword>
<gene>
    <name evidence="2" type="ORF">GA0061094_2457</name>
</gene>
<protein>
    <submittedName>
        <fullName evidence="2">Ribosomal protein S18 acetylase RimI</fullName>
    </submittedName>
</protein>
<dbReference type="SUPFAM" id="SSF55729">
    <property type="entry name" value="Acyl-CoA N-acyltransferases (Nat)"/>
    <property type="match status" value="1"/>
</dbReference>
<evidence type="ECO:0000313" key="3">
    <source>
        <dbReference type="Proteomes" id="UP000181997"/>
    </source>
</evidence>
<dbReference type="EMBL" id="FMAU01000002">
    <property type="protein sequence ID" value="SCC09611.1"/>
    <property type="molecule type" value="Genomic_DNA"/>
</dbReference>
<dbReference type="Gene3D" id="3.40.630.30">
    <property type="match status" value="1"/>
</dbReference>
<keyword evidence="2" id="KW-0689">Ribosomal protein</keyword>
<keyword evidence="3" id="KW-1185">Reference proteome</keyword>
<feature type="domain" description="N-acetyltransferase" evidence="1">
    <location>
        <begin position="21"/>
        <end position="154"/>
    </location>
</feature>
<sequence>MINKTILKASIQDSAEILKIQKLAYVSEAELEGNYEIEPLLQTVADVEDDFLESHILKLVWDGKIIGSVRAREINGTCHITKLMVHPDFQGKGFGKELMAAIENVFKGSRFELFTGSNSLKNINFYKNLGYAGYKKEKLPREDTVFLFMEKKEA</sequence>
<dbReference type="PROSITE" id="PS51186">
    <property type="entry name" value="GNAT"/>
    <property type="match status" value="1"/>
</dbReference>
<name>A0A0V8HJR3_9BACI</name>
<dbReference type="Pfam" id="PF00583">
    <property type="entry name" value="Acetyltransf_1"/>
    <property type="match status" value="1"/>
</dbReference>
<evidence type="ECO:0000313" key="2">
    <source>
        <dbReference type="EMBL" id="SCC09611.1"/>
    </source>
</evidence>
<evidence type="ECO:0000259" key="1">
    <source>
        <dbReference type="PROSITE" id="PS51186"/>
    </source>
</evidence>
<dbReference type="Proteomes" id="UP000181997">
    <property type="component" value="Unassembled WGS sequence"/>
</dbReference>
<reference evidence="3" key="1">
    <citation type="submission" date="2016-08" db="EMBL/GenBank/DDBJ databases">
        <authorList>
            <person name="Varghese N."/>
            <person name="Submissions Spin"/>
        </authorList>
    </citation>
    <scope>NUCLEOTIDE SEQUENCE [LARGE SCALE GENOMIC DNA]</scope>
    <source>
        <strain evidence="3">SGD-1123</strain>
    </source>
</reference>